<dbReference type="GO" id="GO:0005829">
    <property type="term" value="C:cytosol"/>
    <property type="evidence" value="ECO:0007669"/>
    <property type="project" value="TreeGrafter"/>
</dbReference>
<evidence type="ECO:0000256" key="4">
    <source>
        <dbReference type="ARBA" id="ARBA00022741"/>
    </source>
</evidence>
<dbReference type="InterPro" id="IPR014014">
    <property type="entry name" value="RNA_helicase_DEAD_Q_motif"/>
</dbReference>
<keyword evidence="17" id="KW-1185">Reference proteome</keyword>
<gene>
    <name evidence="16" type="primary">MAK5_0</name>
    <name evidence="16" type="ORF">Cantr_03133</name>
</gene>
<keyword evidence="9" id="KW-0539">Nucleus</keyword>
<dbReference type="AlphaFoldDB" id="A0A367YMR8"/>
<dbReference type="Pfam" id="PF00270">
    <property type="entry name" value="DEAD"/>
    <property type="match status" value="1"/>
</dbReference>
<dbReference type="GO" id="GO:0003724">
    <property type="term" value="F:RNA helicase activity"/>
    <property type="evidence" value="ECO:0007669"/>
    <property type="project" value="UniProtKB-EC"/>
</dbReference>
<feature type="region of interest" description="Disordered" evidence="13">
    <location>
        <begin position="1"/>
        <end position="26"/>
    </location>
</feature>
<dbReference type="GO" id="GO:0005730">
    <property type="term" value="C:nucleolus"/>
    <property type="evidence" value="ECO:0007669"/>
    <property type="project" value="UniProtKB-SubCell"/>
</dbReference>
<name>A0A367YMR8_9ASCO</name>
<protein>
    <recommendedName>
        <fullName evidence="2">RNA helicase</fullName>
        <ecNumber evidence="2">3.6.4.13</ecNumber>
    </recommendedName>
</protein>
<dbReference type="Proteomes" id="UP000253472">
    <property type="component" value="Unassembled WGS sequence"/>
</dbReference>
<evidence type="ECO:0000256" key="9">
    <source>
        <dbReference type="ARBA" id="ARBA00023242"/>
    </source>
</evidence>
<evidence type="ECO:0000256" key="3">
    <source>
        <dbReference type="ARBA" id="ARBA00022517"/>
    </source>
</evidence>
<keyword evidence="4 12" id="KW-0547">Nucleotide-binding</keyword>
<evidence type="ECO:0000256" key="5">
    <source>
        <dbReference type="ARBA" id="ARBA00022801"/>
    </source>
</evidence>
<dbReference type="GO" id="GO:0005524">
    <property type="term" value="F:ATP binding"/>
    <property type="evidence" value="ECO:0007669"/>
    <property type="project" value="UniProtKB-KW"/>
</dbReference>
<dbReference type="Gene3D" id="3.40.50.300">
    <property type="entry name" value="P-loop containing nucleotide triphosphate hydrolases"/>
    <property type="match status" value="1"/>
</dbReference>
<dbReference type="GO" id="GO:0003723">
    <property type="term" value="F:RNA binding"/>
    <property type="evidence" value="ECO:0007669"/>
    <property type="project" value="UniProtKB-KW"/>
</dbReference>
<evidence type="ECO:0000313" key="16">
    <source>
        <dbReference type="EMBL" id="RCK67185.1"/>
    </source>
</evidence>
<evidence type="ECO:0000256" key="1">
    <source>
        <dbReference type="ARBA" id="ARBA00004604"/>
    </source>
</evidence>
<feature type="domain" description="DEAD-box RNA helicase Q" evidence="15">
    <location>
        <begin position="161"/>
        <end position="189"/>
    </location>
</feature>
<comment type="catalytic activity">
    <reaction evidence="10">
        <text>ATP + H2O = ADP + phosphate + H(+)</text>
        <dbReference type="Rhea" id="RHEA:13065"/>
        <dbReference type="ChEBI" id="CHEBI:15377"/>
        <dbReference type="ChEBI" id="CHEBI:15378"/>
        <dbReference type="ChEBI" id="CHEBI:30616"/>
        <dbReference type="ChEBI" id="CHEBI:43474"/>
        <dbReference type="ChEBI" id="CHEBI:456216"/>
        <dbReference type="EC" id="3.6.4.13"/>
    </reaction>
</comment>
<feature type="compositionally biased region" description="Acidic residues" evidence="13">
    <location>
        <begin position="85"/>
        <end position="127"/>
    </location>
</feature>
<dbReference type="GO" id="GO:0042254">
    <property type="term" value="P:ribosome biogenesis"/>
    <property type="evidence" value="ECO:0007669"/>
    <property type="project" value="UniProtKB-KW"/>
</dbReference>
<evidence type="ECO:0000256" key="6">
    <source>
        <dbReference type="ARBA" id="ARBA00022806"/>
    </source>
</evidence>
<feature type="compositionally biased region" description="Basic and acidic residues" evidence="13">
    <location>
        <begin position="75"/>
        <end position="84"/>
    </location>
</feature>
<accession>A0A367YMR8</accession>
<dbReference type="PROSITE" id="PS51192">
    <property type="entry name" value="HELICASE_ATP_BIND_1"/>
    <property type="match status" value="1"/>
</dbReference>
<keyword evidence="7 12" id="KW-0067">ATP-binding</keyword>
<dbReference type="PANTHER" id="PTHR47959">
    <property type="entry name" value="ATP-DEPENDENT RNA HELICASE RHLE-RELATED"/>
    <property type="match status" value="1"/>
</dbReference>
<dbReference type="EC" id="3.6.4.13" evidence="2"/>
<keyword evidence="5 12" id="KW-0378">Hydrolase</keyword>
<dbReference type="STRING" id="5486.A0A367YMR8"/>
<evidence type="ECO:0000256" key="7">
    <source>
        <dbReference type="ARBA" id="ARBA00022840"/>
    </source>
</evidence>
<evidence type="ECO:0000313" key="17">
    <source>
        <dbReference type="Proteomes" id="UP000253472"/>
    </source>
</evidence>
<dbReference type="InterPro" id="IPR011545">
    <property type="entry name" value="DEAD/DEAH_box_helicase_dom"/>
</dbReference>
<feature type="domain" description="Helicase ATP-binding" evidence="14">
    <location>
        <begin position="192"/>
        <end position="363"/>
    </location>
</feature>
<comment type="subcellular location">
    <subcellularLocation>
        <location evidence="1">Nucleus</location>
        <location evidence="1">Nucleolus</location>
    </subcellularLocation>
</comment>
<evidence type="ECO:0000256" key="10">
    <source>
        <dbReference type="ARBA" id="ARBA00047984"/>
    </source>
</evidence>
<evidence type="ECO:0000256" key="8">
    <source>
        <dbReference type="ARBA" id="ARBA00022884"/>
    </source>
</evidence>
<dbReference type="PROSITE" id="PS00039">
    <property type="entry name" value="DEAD_ATP_HELICASE"/>
    <property type="match status" value="1"/>
</dbReference>
<dbReference type="InterPro" id="IPR000629">
    <property type="entry name" value="RNA-helicase_DEAD-box_CS"/>
</dbReference>
<feature type="short sequence motif" description="Q motif" evidence="11">
    <location>
        <begin position="161"/>
        <end position="189"/>
    </location>
</feature>
<dbReference type="PANTHER" id="PTHR47959:SF1">
    <property type="entry name" value="ATP-DEPENDENT RNA HELICASE DBPA"/>
    <property type="match status" value="1"/>
</dbReference>
<evidence type="ECO:0000256" key="2">
    <source>
        <dbReference type="ARBA" id="ARBA00012552"/>
    </source>
</evidence>
<reference evidence="16 17" key="1">
    <citation type="submission" date="2018-06" db="EMBL/GenBank/DDBJ databases">
        <title>Whole genome sequencing of Candida tropicalis (genome annotated by CSBL at Korea University).</title>
        <authorList>
            <person name="Ahn J."/>
        </authorList>
    </citation>
    <scope>NUCLEOTIDE SEQUENCE [LARGE SCALE GENOMIC DNA]</scope>
    <source>
        <strain evidence="16 17">ATCC 20962</strain>
    </source>
</reference>
<dbReference type="SUPFAM" id="SSF52540">
    <property type="entry name" value="P-loop containing nucleoside triphosphate hydrolases"/>
    <property type="match status" value="1"/>
</dbReference>
<keyword evidence="3" id="KW-0690">Ribosome biogenesis</keyword>
<dbReference type="PROSITE" id="PS51195">
    <property type="entry name" value="Q_MOTIF"/>
    <property type="match status" value="1"/>
</dbReference>
<organism evidence="16 17">
    <name type="scientific">Candida viswanathii</name>
    <dbReference type="NCBI Taxonomy" id="5486"/>
    <lineage>
        <taxon>Eukaryota</taxon>
        <taxon>Fungi</taxon>
        <taxon>Dikarya</taxon>
        <taxon>Ascomycota</taxon>
        <taxon>Saccharomycotina</taxon>
        <taxon>Pichiomycetes</taxon>
        <taxon>Debaryomycetaceae</taxon>
        <taxon>Candida/Lodderomyces clade</taxon>
        <taxon>Candida</taxon>
    </lineage>
</organism>
<dbReference type="SMART" id="SM00487">
    <property type="entry name" value="DEXDc"/>
    <property type="match status" value="1"/>
</dbReference>
<dbReference type="InterPro" id="IPR050079">
    <property type="entry name" value="DEAD_box_RNA_helicase"/>
</dbReference>
<dbReference type="InterPro" id="IPR027417">
    <property type="entry name" value="P-loop_NTPase"/>
</dbReference>
<evidence type="ECO:0000256" key="12">
    <source>
        <dbReference type="RuleBase" id="RU000492"/>
    </source>
</evidence>
<evidence type="ECO:0000256" key="11">
    <source>
        <dbReference type="PROSITE-ProRule" id="PRU00552"/>
    </source>
</evidence>
<keyword evidence="6 12" id="KW-0347">Helicase</keyword>
<evidence type="ECO:0000259" key="15">
    <source>
        <dbReference type="PROSITE" id="PS51195"/>
    </source>
</evidence>
<comment type="caution">
    <text evidence="16">The sequence shown here is derived from an EMBL/GenBank/DDBJ whole genome shotgun (WGS) entry which is preliminary data.</text>
</comment>
<dbReference type="GO" id="GO:0010467">
    <property type="term" value="P:gene expression"/>
    <property type="evidence" value="ECO:0007669"/>
    <property type="project" value="UniProtKB-ARBA"/>
</dbReference>
<dbReference type="OrthoDB" id="4310724at2759"/>
<dbReference type="EMBL" id="QLNQ01000001">
    <property type="protein sequence ID" value="RCK67185.1"/>
    <property type="molecule type" value="Genomic_DNA"/>
</dbReference>
<comment type="similarity">
    <text evidence="12">Belongs to the DEAD box helicase family.</text>
</comment>
<evidence type="ECO:0000259" key="14">
    <source>
        <dbReference type="PROSITE" id="PS51192"/>
    </source>
</evidence>
<dbReference type="GO" id="GO:0016787">
    <property type="term" value="F:hydrolase activity"/>
    <property type="evidence" value="ECO:0007669"/>
    <property type="project" value="UniProtKB-KW"/>
</dbReference>
<sequence>MAKQVKKNKKVSKPRKPPTLKQKLQKESKIVKINDLAWKPVDIPDNLEDYEGFYGLEEIDGVDVKMVDGKAEFVVRDDSKISKEEPEENDDIEADDDQDEVIEEEEEFGGFDDEEEPEEDVPSEQDTAESTKNDELGIVSFANLDLPLPDDNEINLPNWQKGELGSSISAYTLNGLSQLGFQKPTPIQKETIPIALQGKDVIGKATTGSGKTLAYGIPILEKYIQSLNTIKQNNKEKKINHPTGIIFAPTRELAHQVVQHLNALAKYSPLSTRGIVSITGGLSIQKQQRLLKHGPGIIVATPGRLLELIQGDAELSKRLASTDIIVLDEADRLLQDGHFEEFEKILELFGKNRPKNKTMEWKW</sequence>
<feature type="region of interest" description="Disordered" evidence="13">
    <location>
        <begin position="75"/>
        <end position="136"/>
    </location>
</feature>
<evidence type="ECO:0000256" key="13">
    <source>
        <dbReference type="SAM" id="MobiDB-lite"/>
    </source>
</evidence>
<dbReference type="InterPro" id="IPR014001">
    <property type="entry name" value="Helicase_ATP-bd"/>
</dbReference>
<keyword evidence="8" id="KW-0694">RNA-binding</keyword>
<proteinExistence type="inferred from homology"/>
<feature type="compositionally biased region" description="Basic residues" evidence="13">
    <location>
        <begin position="1"/>
        <end position="18"/>
    </location>
</feature>